<feature type="non-terminal residue" evidence="2">
    <location>
        <position position="1"/>
    </location>
</feature>
<dbReference type="Proteomes" id="UP000054166">
    <property type="component" value="Unassembled WGS sequence"/>
</dbReference>
<sequence length="353" mass="39977">SSPINLGNANDWRGCLDDIAGLEKKKRANVNVIIIVSELYLASLRARKSTSSSSKSKGKGKSKLALMDLDLDEEEEEAVVELHEEEGECLTRLEKSLSQCAKCGKEKRCKIDKVGAHVHLTFQQLRSWALSLAAGQHGVTLNSPPKTKQFENFHGRISATPNDFTSSSEPSPPSYQQQTPPYPPQQPYYYQYPLYFQPYPYHQYPPPQQHPPRHAYYRDPPSYSHDHLQSPHHTQSSPRARSARSPRHTRSPPLEQSSSPPDFGAPNSYPYVIPFLLKLHEHEPRRGIDQYIDELDRQNIYHINELALLTAEGLVGPVFGMSVGNAVYLIDEIEKEMKRVDRANGKTKRARLS</sequence>
<reference evidence="2 3" key="1">
    <citation type="submission" date="2014-04" db="EMBL/GenBank/DDBJ databases">
        <authorList>
            <consortium name="DOE Joint Genome Institute"/>
            <person name="Kuo A."/>
            <person name="Tarkka M."/>
            <person name="Buscot F."/>
            <person name="Kohler A."/>
            <person name="Nagy L.G."/>
            <person name="Floudas D."/>
            <person name="Copeland A."/>
            <person name="Barry K.W."/>
            <person name="Cichocki N."/>
            <person name="Veneault-Fourrey C."/>
            <person name="LaButti K."/>
            <person name="Lindquist E.A."/>
            <person name="Lipzen A."/>
            <person name="Lundell T."/>
            <person name="Morin E."/>
            <person name="Murat C."/>
            <person name="Sun H."/>
            <person name="Tunlid A."/>
            <person name="Henrissat B."/>
            <person name="Grigoriev I.V."/>
            <person name="Hibbett D.S."/>
            <person name="Martin F."/>
            <person name="Nordberg H.P."/>
            <person name="Cantor M.N."/>
            <person name="Hua S.X."/>
        </authorList>
    </citation>
    <scope>NUCLEOTIDE SEQUENCE [LARGE SCALE GENOMIC DNA]</scope>
    <source>
        <strain evidence="2 3">F 1598</strain>
    </source>
</reference>
<evidence type="ECO:0000256" key="1">
    <source>
        <dbReference type="SAM" id="MobiDB-lite"/>
    </source>
</evidence>
<protein>
    <submittedName>
        <fullName evidence="2">Uncharacterized protein</fullName>
    </submittedName>
</protein>
<feature type="region of interest" description="Disordered" evidence="1">
    <location>
        <begin position="157"/>
        <end position="183"/>
    </location>
</feature>
<dbReference type="STRING" id="765440.A0A0C3BSM0"/>
<feature type="compositionally biased region" description="Polar residues" evidence="1">
    <location>
        <begin position="159"/>
        <end position="169"/>
    </location>
</feature>
<feature type="region of interest" description="Disordered" evidence="1">
    <location>
        <begin position="201"/>
        <end position="266"/>
    </location>
</feature>
<keyword evidence="3" id="KW-1185">Reference proteome</keyword>
<evidence type="ECO:0000313" key="2">
    <source>
        <dbReference type="EMBL" id="KIM89533.1"/>
    </source>
</evidence>
<reference evidence="3" key="2">
    <citation type="submission" date="2015-01" db="EMBL/GenBank/DDBJ databases">
        <title>Evolutionary Origins and Diversification of the Mycorrhizal Mutualists.</title>
        <authorList>
            <consortium name="DOE Joint Genome Institute"/>
            <consortium name="Mycorrhizal Genomics Consortium"/>
            <person name="Kohler A."/>
            <person name="Kuo A."/>
            <person name="Nagy L.G."/>
            <person name="Floudas D."/>
            <person name="Copeland A."/>
            <person name="Barry K.W."/>
            <person name="Cichocki N."/>
            <person name="Veneault-Fourrey C."/>
            <person name="LaButti K."/>
            <person name="Lindquist E.A."/>
            <person name="Lipzen A."/>
            <person name="Lundell T."/>
            <person name="Morin E."/>
            <person name="Murat C."/>
            <person name="Riley R."/>
            <person name="Ohm R."/>
            <person name="Sun H."/>
            <person name="Tunlid A."/>
            <person name="Henrissat B."/>
            <person name="Grigoriev I.V."/>
            <person name="Hibbett D.S."/>
            <person name="Martin F."/>
        </authorList>
    </citation>
    <scope>NUCLEOTIDE SEQUENCE [LARGE SCALE GENOMIC DNA]</scope>
    <source>
        <strain evidence="3">F 1598</strain>
    </source>
</reference>
<dbReference type="HOGENOM" id="CLU_037451_0_0_1"/>
<dbReference type="OrthoDB" id="2994402at2759"/>
<dbReference type="InParanoid" id="A0A0C3BSM0"/>
<gene>
    <name evidence="2" type="ORF">PILCRDRAFT_2727</name>
</gene>
<evidence type="ECO:0000313" key="3">
    <source>
        <dbReference type="Proteomes" id="UP000054166"/>
    </source>
</evidence>
<dbReference type="EMBL" id="KN832975">
    <property type="protein sequence ID" value="KIM89533.1"/>
    <property type="molecule type" value="Genomic_DNA"/>
</dbReference>
<name>A0A0C3BSM0_PILCF</name>
<feature type="compositionally biased region" description="Basic residues" evidence="1">
    <location>
        <begin position="241"/>
        <end position="250"/>
    </location>
</feature>
<accession>A0A0C3BSM0</accession>
<dbReference type="AlphaFoldDB" id="A0A0C3BSM0"/>
<proteinExistence type="predicted"/>
<organism evidence="2 3">
    <name type="scientific">Piloderma croceum (strain F 1598)</name>
    <dbReference type="NCBI Taxonomy" id="765440"/>
    <lineage>
        <taxon>Eukaryota</taxon>
        <taxon>Fungi</taxon>
        <taxon>Dikarya</taxon>
        <taxon>Basidiomycota</taxon>
        <taxon>Agaricomycotina</taxon>
        <taxon>Agaricomycetes</taxon>
        <taxon>Agaricomycetidae</taxon>
        <taxon>Atheliales</taxon>
        <taxon>Atheliaceae</taxon>
        <taxon>Piloderma</taxon>
    </lineage>
</organism>